<dbReference type="Proteomes" id="UP000226431">
    <property type="component" value="Unassembled WGS sequence"/>
</dbReference>
<evidence type="ECO:0000256" key="1">
    <source>
        <dbReference type="SAM" id="SignalP"/>
    </source>
</evidence>
<comment type="caution">
    <text evidence="2">The sequence shown here is derived from an EMBL/GenBank/DDBJ whole genome shotgun (WGS) entry which is preliminary data.</text>
</comment>
<protein>
    <submittedName>
        <fullName evidence="2">Uncharacterized protein</fullName>
    </submittedName>
</protein>
<sequence length="95" mass="10561">MLFKQLVVASVLALGSVTANPIANPEGLELDARNVQAVEMDPRSVNLDNDLVARAEEAEAKKKYNGGACPVKCSRRAHHKGCWRKSHIVHRWKRC</sequence>
<keyword evidence="3" id="KW-1185">Reference proteome</keyword>
<name>A0A2C5ZFR8_9HYPO</name>
<feature type="chain" id="PRO_5012858216" evidence="1">
    <location>
        <begin position="20"/>
        <end position="95"/>
    </location>
</feature>
<evidence type="ECO:0000313" key="3">
    <source>
        <dbReference type="Proteomes" id="UP000226431"/>
    </source>
</evidence>
<dbReference type="AlphaFoldDB" id="A0A2C5ZFR8"/>
<proteinExistence type="predicted"/>
<keyword evidence="1" id="KW-0732">Signal</keyword>
<gene>
    <name evidence="2" type="ORF">CDD80_6673</name>
</gene>
<reference evidence="2 3" key="1">
    <citation type="submission" date="2017-06" db="EMBL/GenBank/DDBJ databases">
        <title>Ant-infecting Ophiocordyceps genomes reveal a high diversity of potential behavioral manipulation genes and a possible major role for enterotoxins.</title>
        <authorList>
            <person name="De Bekker C."/>
            <person name="Evans H.C."/>
            <person name="Brachmann A."/>
            <person name="Hughes D.P."/>
        </authorList>
    </citation>
    <scope>NUCLEOTIDE SEQUENCE [LARGE SCALE GENOMIC DNA]</scope>
    <source>
        <strain evidence="2 3">Map16</strain>
    </source>
</reference>
<feature type="signal peptide" evidence="1">
    <location>
        <begin position="1"/>
        <end position="19"/>
    </location>
</feature>
<dbReference type="OrthoDB" id="10327775at2759"/>
<accession>A0A2C5ZFR8</accession>
<dbReference type="EMBL" id="NJES01000075">
    <property type="protein sequence ID" value="PHH78562.1"/>
    <property type="molecule type" value="Genomic_DNA"/>
</dbReference>
<organism evidence="2 3">
    <name type="scientific">Ophiocordyceps camponoti-rufipedis</name>
    <dbReference type="NCBI Taxonomy" id="2004952"/>
    <lineage>
        <taxon>Eukaryota</taxon>
        <taxon>Fungi</taxon>
        <taxon>Dikarya</taxon>
        <taxon>Ascomycota</taxon>
        <taxon>Pezizomycotina</taxon>
        <taxon>Sordariomycetes</taxon>
        <taxon>Hypocreomycetidae</taxon>
        <taxon>Hypocreales</taxon>
        <taxon>Ophiocordycipitaceae</taxon>
        <taxon>Ophiocordyceps</taxon>
    </lineage>
</organism>
<evidence type="ECO:0000313" key="2">
    <source>
        <dbReference type="EMBL" id="PHH78562.1"/>
    </source>
</evidence>